<name>A0A2S6HB81_9FIRM</name>
<keyword evidence="2" id="KW-1185">Reference proteome</keyword>
<protein>
    <submittedName>
        <fullName evidence="1">L-ascorbate metabolism protein UlaG (Beta-lactamase superfamily)</fullName>
    </submittedName>
</protein>
<dbReference type="OrthoDB" id="9789133at2"/>
<dbReference type="Gene3D" id="3.60.15.10">
    <property type="entry name" value="Ribonuclease Z/Hydroxyacylglutathione hydrolase-like"/>
    <property type="match status" value="1"/>
</dbReference>
<dbReference type="InterPro" id="IPR036866">
    <property type="entry name" value="RibonucZ/Hydroxyglut_hydro"/>
</dbReference>
<sequence>MKIKWFGHSCFRITAENGTKIVMDPYHNMLGYKLPQIDAHIVTTSHNHVDHNNVGAVKGDFVHIKDSGVFSQEGIDFKGVQTFHDNVSGTKRGKNIVYNFNIDGLNVCHCGDLGHLLSPEQIKEIGKVDILLLPIGGRAVLDAGRATEVMNQFNPMVVIPMHYRTKALGVLGFIFEKVDTFITVSQKEAKNYKELDVNVSNIKDLPEIAVLQYK</sequence>
<gene>
    <name evidence="1" type="ORF">BXY41_12325</name>
</gene>
<dbReference type="EMBL" id="PTJA01000023">
    <property type="protein sequence ID" value="PPK74710.1"/>
    <property type="molecule type" value="Genomic_DNA"/>
</dbReference>
<dbReference type="Proteomes" id="UP000237749">
    <property type="component" value="Unassembled WGS sequence"/>
</dbReference>
<organism evidence="1 2">
    <name type="scientific">Lacrimispora xylanisolvens</name>
    <dbReference type="NCBI Taxonomy" id="384636"/>
    <lineage>
        <taxon>Bacteria</taxon>
        <taxon>Bacillati</taxon>
        <taxon>Bacillota</taxon>
        <taxon>Clostridia</taxon>
        <taxon>Lachnospirales</taxon>
        <taxon>Lachnospiraceae</taxon>
        <taxon>Lacrimispora</taxon>
    </lineage>
</organism>
<evidence type="ECO:0000313" key="1">
    <source>
        <dbReference type="EMBL" id="PPK74710.1"/>
    </source>
</evidence>
<dbReference type="RefSeq" id="WP_104439850.1">
    <property type="nucleotide sequence ID" value="NZ_PTJA01000023.1"/>
</dbReference>
<dbReference type="PANTHER" id="PTHR42967:SF1">
    <property type="entry name" value="MBL FOLD METALLO-HYDROLASE"/>
    <property type="match status" value="1"/>
</dbReference>
<reference evidence="1 2" key="1">
    <citation type="submission" date="2018-02" db="EMBL/GenBank/DDBJ databases">
        <title>Genomic Encyclopedia of Archaeal and Bacterial Type Strains, Phase II (KMG-II): from individual species to whole genera.</title>
        <authorList>
            <person name="Goeker M."/>
        </authorList>
    </citation>
    <scope>NUCLEOTIDE SEQUENCE [LARGE SCALE GENOMIC DNA]</scope>
    <source>
        <strain evidence="1 2">DSM 3808</strain>
    </source>
</reference>
<dbReference type="PANTHER" id="PTHR42967">
    <property type="entry name" value="METAL DEPENDENT HYDROLASE"/>
    <property type="match status" value="1"/>
</dbReference>
<dbReference type="SUPFAM" id="SSF56281">
    <property type="entry name" value="Metallo-hydrolase/oxidoreductase"/>
    <property type="match status" value="1"/>
</dbReference>
<comment type="caution">
    <text evidence="1">The sequence shown here is derived from an EMBL/GenBank/DDBJ whole genome shotgun (WGS) entry which is preliminary data.</text>
</comment>
<proteinExistence type="predicted"/>
<dbReference type="AlphaFoldDB" id="A0A2S6HB81"/>
<accession>A0A2S6HB81</accession>
<dbReference type="Pfam" id="PF13483">
    <property type="entry name" value="Lactamase_B_3"/>
    <property type="match status" value="1"/>
</dbReference>
<evidence type="ECO:0000313" key="2">
    <source>
        <dbReference type="Proteomes" id="UP000237749"/>
    </source>
</evidence>